<feature type="non-terminal residue" evidence="2">
    <location>
        <position position="1"/>
    </location>
</feature>
<accession>A0A8X6Q4S3</accession>
<dbReference type="EMBL" id="BMAW01123973">
    <property type="protein sequence ID" value="GFU05757.1"/>
    <property type="molecule type" value="Genomic_DNA"/>
</dbReference>
<gene>
    <name evidence="2" type="ORF">NPIL_203601</name>
</gene>
<comment type="caution">
    <text evidence="2">The sequence shown here is derived from an EMBL/GenBank/DDBJ whole genome shotgun (WGS) entry which is preliminary data.</text>
</comment>
<evidence type="ECO:0000313" key="2">
    <source>
        <dbReference type="EMBL" id="GFU05757.1"/>
    </source>
</evidence>
<protein>
    <submittedName>
        <fullName evidence="2">Uncharacterized protein</fullName>
    </submittedName>
</protein>
<organism evidence="2 3">
    <name type="scientific">Nephila pilipes</name>
    <name type="common">Giant wood spider</name>
    <name type="synonym">Nephila maculata</name>
    <dbReference type="NCBI Taxonomy" id="299642"/>
    <lineage>
        <taxon>Eukaryota</taxon>
        <taxon>Metazoa</taxon>
        <taxon>Ecdysozoa</taxon>
        <taxon>Arthropoda</taxon>
        <taxon>Chelicerata</taxon>
        <taxon>Arachnida</taxon>
        <taxon>Araneae</taxon>
        <taxon>Araneomorphae</taxon>
        <taxon>Entelegynae</taxon>
        <taxon>Araneoidea</taxon>
        <taxon>Nephilidae</taxon>
        <taxon>Nephila</taxon>
    </lineage>
</organism>
<evidence type="ECO:0000256" key="1">
    <source>
        <dbReference type="SAM" id="MobiDB-lite"/>
    </source>
</evidence>
<evidence type="ECO:0000313" key="3">
    <source>
        <dbReference type="Proteomes" id="UP000887013"/>
    </source>
</evidence>
<proteinExistence type="predicted"/>
<dbReference type="Proteomes" id="UP000887013">
    <property type="component" value="Unassembled WGS sequence"/>
</dbReference>
<reference evidence="2" key="1">
    <citation type="submission" date="2020-08" db="EMBL/GenBank/DDBJ databases">
        <title>Multicomponent nature underlies the extraordinary mechanical properties of spider dragline silk.</title>
        <authorList>
            <person name="Kono N."/>
            <person name="Nakamura H."/>
            <person name="Mori M."/>
            <person name="Yoshida Y."/>
            <person name="Ohtoshi R."/>
            <person name="Malay A.D."/>
            <person name="Moran D.A.P."/>
            <person name="Tomita M."/>
            <person name="Numata K."/>
            <person name="Arakawa K."/>
        </authorList>
    </citation>
    <scope>NUCLEOTIDE SEQUENCE</scope>
</reference>
<keyword evidence="3" id="KW-1185">Reference proteome</keyword>
<sequence>EVESSIPISSPPPFPTASPKLVVW</sequence>
<name>A0A8X6Q4S3_NEPPI</name>
<dbReference type="AlphaFoldDB" id="A0A8X6Q4S3"/>
<feature type="region of interest" description="Disordered" evidence="1">
    <location>
        <begin position="1"/>
        <end position="24"/>
    </location>
</feature>